<feature type="transmembrane region" description="Helical" evidence="2">
    <location>
        <begin position="101"/>
        <end position="120"/>
    </location>
</feature>
<dbReference type="STRING" id="595536.GCA_000178815_02917"/>
<proteinExistence type="predicted"/>
<feature type="transmembrane region" description="Helical" evidence="2">
    <location>
        <begin position="224"/>
        <end position="246"/>
    </location>
</feature>
<evidence type="ECO:0008006" key="5">
    <source>
        <dbReference type="Google" id="ProtNLM"/>
    </source>
</evidence>
<reference evidence="4" key="1">
    <citation type="submission" date="2017-10" db="EMBL/GenBank/DDBJ databases">
        <title>Completed PacBio SMRT sequence of Methylosinus trichosporium OB3b reveals presence of a third large plasmid.</title>
        <authorList>
            <person name="Charles T.C."/>
            <person name="Lynch M.D.J."/>
            <person name="Heil J.R."/>
            <person name="Cheng J."/>
        </authorList>
    </citation>
    <scope>NUCLEOTIDE SEQUENCE [LARGE SCALE GENOMIC DNA]</scope>
    <source>
        <strain evidence="4">OB3b</strain>
    </source>
</reference>
<evidence type="ECO:0000313" key="4">
    <source>
        <dbReference type="Proteomes" id="UP000230709"/>
    </source>
</evidence>
<keyword evidence="2" id="KW-0812">Transmembrane</keyword>
<evidence type="ECO:0000256" key="2">
    <source>
        <dbReference type="SAM" id="Phobius"/>
    </source>
</evidence>
<gene>
    <name evidence="3" type="ORF">CQW49_11245</name>
</gene>
<feature type="compositionally biased region" description="Polar residues" evidence="1">
    <location>
        <begin position="506"/>
        <end position="522"/>
    </location>
</feature>
<feature type="transmembrane region" description="Helical" evidence="2">
    <location>
        <begin position="318"/>
        <end position="335"/>
    </location>
</feature>
<feature type="transmembrane region" description="Helical" evidence="2">
    <location>
        <begin position="295"/>
        <end position="312"/>
    </location>
</feature>
<dbReference type="RefSeq" id="WP_003615786.1">
    <property type="nucleotide sequence ID" value="NZ_ADVE02000001.1"/>
</dbReference>
<keyword evidence="2" id="KW-0472">Membrane</keyword>
<feature type="region of interest" description="Disordered" evidence="1">
    <location>
        <begin position="506"/>
        <end position="530"/>
    </location>
</feature>
<keyword evidence="4" id="KW-1185">Reference proteome</keyword>
<feature type="transmembrane region" description="Helical" evidence="2">
    <location>
        <begin position="183"/>
        <end position="212"/>
    </location>
</feature>
<name>A0A2D2D096_METT3</name>
<organism evidence="3 4">
    <name type="scientific">Methylosinus trichosporium (strain ATCC 35070 / NCIMB 11131 / UNIQEM 75 / OB3b)</name>
    <dbReference type="NCBI Taxonomy" id="595536"/>
    <lineage>
        <taxon>Bacteria</taxon>
        <taxon>Pseudomonadati</taxon>
        <taxon>Pseudomonadota</taxon>
        <taxon>Alphaproteobacteria</taxon>
        <taxon>Hyphomicrobiales</taxon>
        <taxon>Methylocystaceae</taxon>
        <taxon>Methylosinus</taxon>
    </lineage>
</organism>
<protein>
    <recommendedName>
        <fullName evidence="5">Glycosyltransferase RgtA/B/C/D-like domain-containing protein</fullName>
    </recommendedName>
</protein>
<evidence type="ECO:0000313" key="3">
    <source>
        <dbReference type="EMBL" id="ATQ68392.1"/>
    </source>
</evidence>
<dbReference type="KEGG" id="mtw:CQW49_11245"/>
<feature type="transmembrane region" description="Helical" evidence="2">
    <location>
        <begin position="266"/>
        <end position="288"/>
    </location>
</feature>
<dbReference type="Proteomes" id="UP000230709">
    <property type="component" value="Chromosome"/>
</dbReference>
<keyword evidence="2" id="KW-1133">Transmembrane helix</keyword>
<dbReference type="EMBL" id="CP023737">
    <property type="protein sequence ID" value="ATQ68392.1"/>
    <property type="molecule type" value="Genomic_DNA"/>
</dbReference>
<sequence>MNTLEKGRTIVRSGPAAPDPLARALGSPWLGAGLAVAAIAAQLAGHIDCDVSWFLTFAEKFVDGATPYVDVTDPNPPASFLSLVPAVLLARALHVAPEACVATMALVFAAGTIWLAFRLLRLGAARSRRASMLLLNALVFLLIFAPALAFAEREHIAVLAMLPLLAALSVEQRRPAPARAARILAGLGGGLAIALKPHFALAIALPALAIAWRERRVSALWRDELIAAALGAAAYAIAVVLLFPAYVERALPLALEVYGPSRDGLAHLLTHSLAPAYLALLAGFLVAARGALDRATLVFLLASIGGFAAFLIQGKGWINHAYPALALILIAWTLLAGGRERTPRRAALVKFLLVPALVGAPFCFGLADVIADAEEHPGLMEAAASAAPPHPRVATIARQLDFGHPLVRRLEGEWIGRQNALWVTALVGRLLPSATPERQARLEAWRHADLSDFAEDVRAGRPDIVVVEDEATRRFVLGRPETAATLDGYRLAERTGDIEIWRRAEQTVSPQSENASIMTAQSRSEEERRP</sequence>
<feature type="transmembrane region" description="Helical" evidence="2">
    <location>
        <begin position="347"/>
        <end position="367"/>
    </location>
</feature>
<evidence type="ECO:0000256" key="1">
    <source>
        <dbReference type="SAM" id="MobiDB-lite"/>
    </source>
</evidence>
<feature type="transmembrane region" description="Helical" evidence="2">
    <location>
        <begin position="132"/>
        <end position="151"/>
    </location>
</feature>
<accession>A0A2D2D096</accession>
<dbReference type="AlphaFoldDB" id="A0A2D2D096"/>